<evidence type="ECO:0000313" key="2">
    <source>
        <dbReference type="EMBL" id="QFY42650.1"/>
    </source>
</evidence>
<organism evidence="2 3">
    <name type="scientific">Candidatus Methylospira mobilis</name>
    <dbReference type="NCBI Taxonomy" id="1808979"/>
    <lineage>
        <taxon>Bacteria</taxon>
        <taxon>Pseudomonadati</taxon>
        <taxon>Pseudomonadota</taxon>
        <taxon>Gammaproteobacteria</taxon>
        <taxon>Methylococcales</taxon>
        <taxon>Methylococcaceae</taxon>
        <taxon>Candidatus Methylospira</taxon>
    </lineage>
</organism>
<protein>
    <submittedName>
        <fullName evidence="2">Uncharacterized protein</fullName>
    </submittedName>
</protein>
<evidence type="ECO:0000256" key="1">
    <source>
        <dbReference type="SAM" id="SignalP"/>
    </source>
</evidence>
<name>A0A5Q0BFQ0_9GAMM</name>
<dbReference type="RefSeq" id="WP_153248645.1">
    <property type="nucleotide sequence ID" value="NZ_CP044205.1"/>
</dbReference>
<dbReference type="AlphaFoldDB" id="A0A5Q0BFQ0"/>
<dbReference type="Proteomes" id="UP000325755">
    <property type="component" value="Chromosome"/>
</dbReference>
<dbReference type="EMBL" id="CP044205">
    <property type="protein sequence ID" value="QFY42650.1"/>
    <property type="molecule type" value="Genomic_DNA"/>
</dbReference>
<sequence>MNRILAALVSALTLSLAAHFALAAGGYNDVPPGDPQYLACKAYAMNRWEGGSDKSPVAGQTKAEAFCECLWNETPDDFKGSLAKFSESDKGASVNKICEKHSNWHD</sequence>
<keyword evidence="3" id="KW-1185">Reference proteome</keyword>
<evidence type="ECO:0000313" key="3">
    <source>
        <dbReference type="Proteomes" id="UP000325755"/>
    </source>
</evidence>
<dbReference type="InParanoid" id="A0A5Q0BFQ0"/>
<feature type="signal peptide" evidence="1">
    <location>
        <begin position="1"/>
        <end position="23"/>
    </location>
</feature>
<feature type="chain" id="PRO_5024853408" evidence="1">
    <location>
        <begin position="24"/>
        <end position="106"/>
    </location>
</feature>
<accession>A0A5Q0BFQ0</accession>
<reference evidence="2 3" key="1">
    <citation type="submission" date="2019-09" db="EMBL/GenBank/DDBJ databases">
        <title>Ecophysiology of the spiral-shaped methanotroph Methylospira mobilis as revealed by the complete genome sequence.</title>
        <authorList>
            <person name="Oshkin I.Y."/>
            <person name="Dedysh S.N."/>
            <person name="Miroshnikov K."/>
            <person name="Danilova O.V."/>
            <person name="Hakobyan A."/>
            <person name="Liesack W."/>
        </authorList>
    </citation>
    <scope>NUCLEOTIDE SEQUENCE [LARGE SCALE GENOMIC DNA]</scope>
    <source>
        <strain evidence="2 3">Shm1</strain>
    </source>
</reference>
<proteinExistence type="predicted"/>
<dbReference type="KEGG" id="mmob:F6R98_08460"/>
<gene>
    <name evidence="2" type="ORF">F6R98_08460</name>
</gene>
<keyword evidence="1" id="KW-0732">Signal</keyword>